<dbReference type="Proteomes" id="UP001151760">
    <property type="component" value="Unassembled WGS sequence"/>
</dbReference>
<reference evidence="1" key="2">
    <citation type="submission" date="2022-01" db="EMBL/GenBank/DDBJ databases">
        <authorList>
            <person name="Yamashiro T."/>
            <person name="Shiraishi A."/>
            <person name="Satake H."/>
            <person name="Nakayama K."/>
        </authorList>
    </citation>
    <scope>NUCLEOTIDE SEQUENCE</scope>
</reference>
<organism evidence="1 2">
    <name type="scientific">Tanacetum coccineum</name>
    <dbReference type="NCBI Taxonomy" id="301880"/>
    <lineage>
        <taxon>Eukaryota</taxon>
        <taxon>Viridiplantae</taxon>
        <taxon>Streptophyta</taxon>
        <taxon>Embryophyta</taxon>
        <taxon>Tracheophyta</taxon>
        <taxon>Spermatophyta</taxon>
        <taxon>Magnoliopsida</taxon>
        <taxon>eudicotyledons</taxon>
        <taxon>Gunneridae</taxon>
        <taxon>Pentapetalae</taxon>
        <taxon>asterids</taxon>
        <taxon>campanulids</taxon>
        <taxon>Asterales</taxon>
        <taxon>Asteraceae</taxon>
        <taxon>Asteroideae</taxon>
        <taxon>Anthemideae</taxon>
        <taxon>Anthemidinae</taxon>
        <taxon>Tanacetum</taxon>
    </lineage>
</organism>
<accession>A0ABQ4X519</accession>
<dbReference type="EMBL" id="BQNB010009212">
    <property type="protein sequence ID" value="GJS60299.1"/>
    <property type="molecule type" value="Genomic_DNA"/>
</dbReference>
<name>A0ABQ4X519_9ASTR</name>
<gene>
    <name evidence="1" type="ORF">Tco_0655083</name>
</gene>
<evidence type="ECO:0000313" key="1">
    <source>
        <dbReference type="EMBL" id="GJS60299.1"/>
    </source>
</evidence>
<proteinExistence type="predicted"/>
<comment type="caution">
    <text evidence="1">The sequence shown here is derived from an EMBL/GenBank/DDBJ whole genome shotgun (WGS) entry which is preliminary data.</text>
</comment>
<keyword evidence="2" id="KW-1185">Reference proteome</keyword>
<protein>
    <submittedName>
        <fullName evidence="1">Uncharacterized protein</fullName>
    </submittedName>
</protein>
<sequence>MATARESANLHPKHSQSLTCVDFGAVSSLEGPSPRRPLLLGGPFTLKAPHPRRPLLFGGPLLLQGSKPGLRQYSKPKGHNLSTYKREYDRVPRVLVTCRSILQLVILGVESRRAVPDWMSRLANDRVA</sequence>
<reference evidence="1" key="1">
    <citation type="journal article" date="2022" name="Int. J. Mol. Sci.">
        <title>Draft Genome of Tanacetum Coccineum: Genomic Comparison of Closely Related Tanacetum-Family Plants.</title>
        <authorList>
            <person name="Yamashiro T."/>
            <person name="Shiraishi A."/>
            <person name="Nakayama K."/>
            <person name="Satake H."/>
        </authorList>
    </citation>
    <scope>NUCLEOTIDE SEQUENCE</scope>
</reference>
<evidence type="ECO:0000313" key="2">
    <source>
        <dbReference type="Proteomes" id="UP001151760"/>
    </source>
</evidence>